<keyword evidence="14" id="KW-1185">Reference proteome</keyword>
<dbReference type="InterPro" id="IPR012908">
    <property type="entry name" value="PGAP1-ab_dom-like"/>
</dbReference>
<feature type="transmembrane region" description="Helical" evidence="10">
    <location>
        <begin position="806"/>
        <end position="830"/>
    </location>
</feature>
<accession>G7E097</accession>
<feature type="transmembrane region" description="Helical" evidence="10">
    <location>
        <begin position="1021"/>
        <end position="1037"/>
    </location>
</feature>
<keyword evidence="9 10" id="KW-0472">Membrane</keyword>
<evidence type="ECO:0000256" key="8">
    <source>
        <dbReference type="ARBA" id="ARBA00022989"/>
    </source>
</evidence>
<evidence type="ECO:0000256" key="7">
    <source>
        <dbReference type="ARBA" id="ARBA00022927"/>
    </source>
</evidence>
<feature type="transmembrane region" description="Helical" evidence="10">
    <location>
        <begin position="757"/>
        <end position="780"/>
    </location>
</feature>
<reference evidence="13 14" key="1">
    <citation type="journal article" date="2011" name="J. Gen. Appl. Microbiol.">
        <title>Draft genome sequencing of the enigmatic basidiomycete Mixia osmundae.</title>
        <authorList>
            <person name="Nishida H."/>
            <person name="Nagatsuka Y."/>
            <person name="Sugiyama J."/>
        </authorList>
    </citation>
    <scope>NUCLEOTIDE SEQUENCE [LARGE SCALE GENOMIC DNA]</scope>
    <source>
        <strain evidence="14">CBS 9802 / IAM 14324 / JCM 22182 / KY 12970</strain>
    </source>
</reference>
<dbReference type="GO" id="GO:0050185">
    <property type="term" value="F:phosphatidylinositol deacylase activity"/>
    <property type="evidence" value="ECO:0007669"/>
    <property type="project" value="TreeGrafter"/>
</dbReference>
<dbReference type="PANTHER" id="PTHR15495">
    <property type="entry name" value="NEGATIVE REGULATOR OF VESICLE FORMATION-RELATED"/>
    <property type="match status" value="1"/>
</dbReference>
<evidence type="ECO:0000259" key="11">
    <source>
        <dbReference type="Pfam" id="PF07819"/>
    </source>
</evidence>
<feature type="domain" description="GPI inositol-deacylase PGAP1-like alpha/beta" evidence="11">
    <location>
        <begin position="147"/>
        <end position="390"/>
    </location>
</feature>
<dbReference type="Gene3D" id="3.40.50.1820">
    <property type="entry name" value="alpha/beta hydrolase"/>
    <property type="match status" value="1"/>
</dbReference>
<dbReference type="AlphaFoldDB" id="G7E097"/>
<feature type="domain" description="GPI inositol-deacylase transmembrane" evidence="12">
    <location>
        <begin position="716"/>
        <end position="1036"/>
    </location>
</feature>
<dbReference type="RefSeq" id="XP_014570376.1">
    <property type="nucleotide sequence ID" value="XM_014714890.1"/>
</dbReference>
<protein>
    <recommendedName>
        <fullName evidence="10">GPI inositol-deacylase</fullName>
        <ecNumber evidence="10">3.1.-.-</ecNumber>
    </recommendedName>
</protein>
<sequence>MAEHTAAPPTLEELRAAARSRETSLEPDKPASAKAAQLSPKLASRLARGPVLVTADLVAHDNRSARPYLSRATMLLIVLALLFASLLGHSHRLAMNEVARVNAGCEMAYMSPSYIKLAAFGTEYSRLAGKYSTYLYREVGWDLEPHPAGIPVLFAPGNAGSFRQIRSLAAAAARQFYDSPGVPNSALLKAGARHLDFFAVDFNEDFSAFHGTTLLEEAEYLNDAVRYILSLYTQEPSLRPDLQPDPTAVVMIGHSMGGIAARKMLLMPNYQPGSVLTIVTLSTPHVVPPAAFDAVTESVYSTINTYWQQAFSRADQSRNSLRDVALISLSGGTSDTTIASDSVSVAALTPPTHGMTIFTTSLPDLFSPVDHQAMMWCNQIRNRLAWALLRMTNVHSASQTVALPERMRIFHEELLIGLEDEEVGLTPLPFSGTFRLDLSTQQHAFLSLGSRLVRTWLASSASESAIDLMPIPQAPSYDDQLYFVFLTDLAYAKDQSTISLCRAGADSQDHVVCSELPLSYVKRLPSTLPEHDSKYASLSFVELPLSDLREYAHIAIRSASRTISSFVLAEFIDRDATRLVRHTTMSSLLFGGLHVANVVEQASLLTHLHLPAMDSSLLQYQLEYFDPCKESSIFSPLLRVFSNVNFESVWLPNAGKSIVYLHGTAPYVRGPTSPYTRRGLSLMLWRDPTCEAPAAVFIRLDLLGSLAKLIVRYRMVLAAWPLAITLLTFRRQTTGYDGGECFRTFSSAFNQVVARDFIWLLLGATSFAFVQCLAVVPVSLPNLRPPANYRDPAPHLGDMLVGNHDLLFVPLSALILVLSGAVAMISHLLLQSIVSIATTVYTWLEHAAPSRLQPYLRIQERNENPTIQRIVSLAALLLLVLLFAPYQFAYLVLTLVHLFSTVRAYILLQDPSSATALVWRRRWDRYHYYMVVLLIMLWLLPMNAAILIVWVRNLSAGWIAPFSSDHNVLSVAGFLLWVEGVHTGRMLPRSQKLWRRNITSFAALAIAIIAILYGIRYTYLIPAAVNIYFFWLAFLHAKGFNTG</sequence>
<keyword evidence="6 10" id="KW-0256">Endoplasmic reticulum</keyword>
<comment type="function">
    <text evidence="10">Involved in inositol deacylation of GPI-anchored proteins which plays important roles in the quality control and ER-associated degradation of GPI-anchored proteins.</text>
</comment>
<keyword evidence="8 10" id="KW-1133">Transmembrane helix</keyword>
<keyword evidence="3 10" id="KW-0813">Transport</keyword>
<keyword evidence="4 10" id="KW-0812">Transmembrane</keyword>
<dbReference type="OrthoDB" id="348976at2759"/>
<dbReference type="GO" id="GO:0006505">
    <property type="term" value="P:GPI anchor metabolic process"/>
    <property type="evidence" value="ECO:0007669"/>
    <property type="project" value="TreeGrafter"/>
</dbReference>
<dbReference type="OMA" id="WVRNLAV"/>
<dbReference type="GO" id="GO:0005789">
    <property type="term" value="C:endoplasmic reticulum membrane"/>
    <property type="evidence" value="ECO:0007669"/>
    <property type="project" value="UniProtKB-SubCell"/>
</dbReference>
<dbReference type="InterPro" id="IPR039529">
    <property type="entry name" value="PGAP1/BST1"/>
</dbReference>
<comment type="subcellular location">
    <subcellularLocation>
        <location evidence="1">Endoplasmic reticulum membrane</location>
        <topology evidence="1">Multi-pass membrane protein</topology>
    </subcellularLocation>
</comment>
<organism evidence="13 14">
    <name type="scientific">Mixia osmundae (strain CBS 9802 / IAM 14324 / JCM 22182 / KY 12970)</name>
    <dbReference type="NCBI Taxonomy" id="764103"/>
    <lineage>
        <taxon>Eukaryota</taxon>
        <taxon>Fungi</taxon>
        <taxon>Dikarya</taxon>
        <taxon>Basidiomycota</taxon>
        <taxon>Pucciniomycotina</taxon>
        <taxon>Mixiomycetes</taxon>
        <taxon>Mixiales</taxon>
        <taxon>Mixiaceae</taxon>
        <taxon>Mixia</taxon>
    </lineage>
</organism>
<proteinExistence type="inferred from homology"/>
<dbReference type="SUPFAM" id="SSF53474">
    <property type="entry name" value="alpha/beta-Hydrolases"/>
    <property type="match status" value="1"/>
</dbReference>
<comment type="similarity">
    <text evidence="2 10">Belongs to the GPI inositol-deacylase family.</text>
</comment>
<evidence type="ECO:0000256" key="1">
    <source>
        <dbReference type="ARBA" id="ARBA00004477"/>
    </source>
</evidence>
<dbReference type="InterPro" id="IPR056824">
    <property type="entry name" value="PGAP1_TMD"/>
</dbReference>
<evidence type="ECO:0000256" key="10">
    <source>
        <dbReference type="RuleBase" id="RU365011"/>
    </source>
</evidence>
<dbReference type="EMBL" id="BABT02000076">
    <property type="protein sequence ID" value="GAA96257.1"/>
    <property type="molecule type" value="Genomic_DNA"/>
</dbReference>
<dbReference type="Pfam" id="PF25140">
    <property type="entry name" value="PGAP1_TMD"/>
    <property type="match status" value="1"/>
</dbReference>
<keyword evidence="7 10" id="KW-0653">Protein transport</keyword>
<evidence type="ECO:0000259" key="12">
    <source>
        <dbReference type="Pfam" id="PF25140"/>
    </source>
</evidence>
<dbReference type="STRING" id="764103.G7E097"/>
<dbReference type="eggNOG" id="KOG3724">
    <property type="taxonomic scope" value="Eukaryota"/>
</dbReference>
<evidence type="ECO:0000256" key="4">
    <source>
        <dbReference type="ARBA" id="ARBA00022692"/>
    </source>
</evidence>
<evidence type="ECO:0000256" key="2">
    <source>
        <dbReference type="ARBA" id="ARBA00006931"/>
    </source>
</evidence>
<feature type="transmembrane region" description="Helical" evidence="10">
    <location>
        <begin position="68"/>
        <end position="87"/>
    </location>
</feature>
<reference evidence="13 14" key="2">
    <citation type="journal article" date="2012" name="Open Biol.">
        <title>Characteristics of nucleosomes and linker DNA regions on the genome of the basidiomycete Mixia osmundae revealed by mono- and dinucleosome mapping.</title>
        <authorList>
            <person name="Nishida H."/>
            <person name="Kondo S."/>
            <person name="Matsumoto T."/>
            <person name="Suzuki Y."/>
            <person name="Yoshikawa H."/>
            <person name="Taylor T.D."/>
            <person name="Sugiyama J."/>
        </authorList>
    </citation>
    <scope>NUCLEOTIDE SEQUENCE [LARGE SCALE GENOMIC DNA]</scope>
    <source>
        <strain evidence="14">CBS 9802 / IAM 14324 / JCM 22182 / KY 12970</strain>
    </source>
</reference>
<dbReference type="InParanoid" id="G7E097"/>
<dbReference type="InterPro" id="IPR029058">
    <property type="entry name" value="AB_hydrolase_fold"/>
</dbReference>
<evidence type="ECO:0000313" key="14">
    <source>
        <dbReference type="Proteomes" id="UP000009131"/>
    </source>
</evidence>
<keyword evidence="5 10" id="KW-0378">Hydrolase</keyword>
<evidence type="ECO:0000256" key="3">
    <source>
        <dbReference type="ARBA" id="ARBA00022448"/>
    </source>
</evidence>
<name>G7E097_MIXOS</name>
<dbReference type="FunCoup" id="G7E097">
    <property type="interactions" value="148"/>
</dbReference>
<dbReference type="GO" id="GO:0006888">
    <property type="term" value="P:endoplasmic reticulum to Golgi vesicle-mediated transport"/>
    <property type="evidence" value="ECO:0007669"/>
    <property type="project" value="TreeGrafter"/>
</dbReference>
<evidence type="ECO:0000256" key="6">
    <source>
        <dbReference type="ARBA" id="ARBA00022824"/>
    </source>
</evidence>
<feature type="transmembrane region" description="Helical" evidence="10">
    <location>
        <begin position="998"/>
        <end position="1015"/>
    </location>
</feature>
<dbReference type="GO" id="GO:0015031">
    <property type="term" value="P:protein transport"/>
    <property type="evidence" value="ECO:0007669"/>
    <property type="project" value="UniProtKB-KW"/>
</dbReference>
<dbReference type="Pfam" id="PF07819">
    <property type="entry name" value="PGAP1"/>
    <property type="match status" value="1"/>
</dbReference>
<evidence type="ECO:0000256" key="5">
    <source>
        <dbReference type="ARBA" id="ARBA00022801"/>
    </source>
</evidence>
<dbReference type="Proteomes" id="UP000009131">
    <property type="component" value="Unassembled WGS sequence"/>
</dbReference>
<feature type="transmembrane region" description="Helical" evidence="10">
    <location>
        <begin position="928"/>
        <end position="951"/>
    </location>
</feature>
<dbReference type="EC" id="3.1.-.-" evidence="10"/>
<evidence type="ECO:0000313" key="13">
    <source>
        <dbReference type="EMBL" id="GAA96257.1"/>
    </source>
</evidence>
<gene>
    <name evidence="13" type="primary">Mo02921</name>
    <name evidence="13" type="ORF">E5Q_02921</name>
</gene>
<dbReference type="HOGENOM" id="CLU_006103_0_0_1"/>
<comment type="caution">
    <text evidence="13">The sequence shown here is derived from an EMBL/GenBank/DDBJ whole genome shotgun (WGS) entry which is preliminary data.</text>
</comment>
<dbReference type="PANTHER" id="PTHR15495:SF7">
    <property type="entry name" value="GPI INOSITOL-DEACYLASE"/>
    <property type="match status" value="1"/>
</dbReference>
<evidence type="ECO:0000256" key="9">
    <source>
        <dbReference type="ARBA" id="ARBA00023136"/>
    </source>
</evidence>
<feature type="transmembrane region" description="Helical" evidence="10">
    <location>
        <begin position="866"/>
        <end position="884"/>
    </location>
</feature>